<dbReference type="Proteomes" id="UP000468581">
    <property type="component" value="Unassembled WGS sequence"/>
</dbReference>
<accession>A0A6P0URV4</accession>
<protein>
    <submittedName>
        <fullName evidence="1">Uncharacterized protein</fullName>
    </submittedName>
</protein>
<name>A0A6P0URV4_9FLAO</name>
<dbReference type="AlphaFoldDB" id="A0A6P0URV4"/>
<dbReference type="RefSeq" id="WP_163607806.1">
    <property type="nucleotide sequence ID" value="NZ_JAABOO010000003.1"/>
</dbReference>
<evidence type="ECO:0000313" key="1">
    <source>
        <dbReference type="EMBL" id="NER14519.1"/>
    </source>
</evidence>
<comment type="caution">
    <text evidence="1">The sequence shown here is derived from an EMBL/GenBank/DDBJ whole genome shotgun (WGS) entry which is preliminary data.</text>
</comment>
<sequence length="121" mass="13537">MKKKVLALFSAILLIAGCSEEEIIEPVETVNVETSVQSLEAERGLQINGLGGTTIQIHYNHSLTISEIEDIRREYFLAFPCLDMCILQPTDPYQDVWCHDCKAGDENEVQQTVANDPRLGD</sequence>
<proteinExistence type="predicted"/>
<evidence type="ECO:0000313" key="2">
    <source>
        <dbReference type="Proteomes" id="UP000468581"/>
    </source>
</evidence>
<organism evidence="1 2">
    <name type="scientific">Leptobacterium flavescens</name>
    <dbReference type="NCBI Taxonomy" id="472055"/>
    <lineage>
        <taxon>Bacteria</taxon>
        <taxon>Pseudomonadati</taxon>
        <taxon>Bacteroidota</taxon>
        <taxon>Flavobacteriia</taxon>
        <taxon>Flavobacteriales</taxon>
        <taxon>Flavobacteriaceae</taxon>
        <taxon>Leptobacterium</taxon>
    </lineage>
</organism>
<dbReference type="EMBL" id="JAABOO010000003">
    <property type="protein sequence ID" value="NER14519.1"/>
    <property type="molecule type" value="Genomic_DNA"/>
</dbReference>
<dbReference type="PROSITE" id="PS51257">
    <property type="entry name" value="PROKAR_LIPOPROTEIN"/>
    <property type="match status" value="1"/>
</dbReference>
<reference evidence="1 2" key="1">
    <citation type="submission" date="2020-01" db="EMBL/GenBank/DDBJ databases">
        <title>Leptobacterium flavescens.</title>
        <authorList>
            <person name="Wang G."/>
        </authorList>
    </citation>
    <scope>NUCLEOTIDE SEQUENCE [LARGE SCALE GENOMIC DNA]</scope>
    <source>
        <strain evidence="1 2">KCTC 22160</strain>
    </source>
</reference>
<keyword evidence="2" id="KW-1185">Reference proteome</keyword>
<gene>
    <name evidence="1" type="ORF">GWK08_13780</name>
</gene>